<dbReference type="Proteomes" id="UP000677804">
    <property type="component" value="Chromosome"/>
</dbReference>
<dbReference type="Gene3D" id="1.20.1510.10">
    <property type="entry name" value="Cation efflux protein transmembrane domain"/>
    <property type="match status" value="1"/>
</dbReference>
<keyword evidence="3 7" id="KW-0812">Transmembrane</keyword>
<evidence type="ECO:0000256" key="4">
    <source>
        <dbReference type="ARBA" id="ARBA00022989"/>
    </source>
</evidence>
<gene>
    <name evidence="9" type="ORF">KG103_02865</name>
</gene>
<organism evidence="9 10">
    <name type="scientific">Cellulomonas wangleii</name>
    <dbReference type="NCBI Taxonomy" id="2816956"/>
    <lineage>
        <taxon>Bacteria</taxon>
        <taxon>Bacillati</taxon>
        <taxon>Actinomycetota</taxon>
        <taxon>Actinomycetes</taxon>
        <taxon>Micrococcales</taxon>
        <taxon>Cellulomonadaceae</taxon>
        <taxon>Cellulomonas</taxon>
    </lineage>
</organism>
<accession>A0ABX8D615</accession>
<dbReference type="NCBIfam" id="TIGR01297">
    <property type="entry name" value="CDF"/>
    <property type="match status" value="1"/>
</dbReference>
<dbReference type="InterPro" id="IPR040177">
    <property type="entry name" value="SLC30A9"/>
</dbReference>
<dbReference type="PANTHER" id="PTHR13414">
    <property type="entry name" value="HUEL-CATION TRANSPORTER"/>
    <property type="match status" value="1"/>
</dbReference>
<evidence type="ECO:0000259" key="8">
    <source>
        <dbReference type="Pfam" id="PF01545"/>
    </source>
</evidence>
<dbReference type="InterPro" id="IPR002524">
    <property type="entry name" value="Cation_efflux"/>
</dbReference>
<reference evidence="9 10" key="1">
    <citation type="submission" date="2021-05" db="EMBL/GenBank/DDBJ databases">
        <title>Novel species in genus Cellulomonas.</title>
        <authorList>
            <person name="Zhang G."/>
        </authorList>
    </citation>
    <scope>NUCLEOTIDE SEQUENCE [LARGE SCALE GENOMIC DNA]</scope>
    <source>
        <strain evidence="10">zg-ZUI222</strain>
    </source>
</reference>
<dbReference type="InterPro" id="IPR058533">
    <property type="entry name" value="Cation_efflux_TM"/>
</dbReference>
<protein>
    <submittedName>
        <fullName evidence="9">Cation diffusion facilitator family transporter</fullName>
    </submittedName>
</protein>
<name>A0ABX8D615_9CELL</name>
<dbReference type="EMBL" id="CP074405">
    <property type="protein sequence ID" value="QVI62895.1"/>
    <property type="molecule type" value="Genomic_DNA"/>
</dbReference>
<evidence type="ECO:0000256" key="5">
    <source>
        <dbReference type="ARBA" id="ARBA00023136"/>
    </source>
</evidence>
<keyword evidence="10" id="KW-1185">Reference proteome</keyword>
<feature type="domain" description="Cation efflux protein transmembrane" evidence="8">
    <location>
        <begin position="36"/>
        <end position="245"/>
    </location>
</feature>
<feature type="transmembrane region" description="Helical" evidence="7">
    <location>
        <begin position="138"/>
        <end position="160"/>
    </location>
</feature>
<feature type="compositionally biased region" description="Basic and acidic residues" evidence="6">
    <location>
        <begin position="17"/>
        <end position="28"/>
    </location>
</feature>
<evidence type="ECO:0000256" key="2">
    <source>
        <dbReference type="ARBA" id="ARBA00022448"/>
    </source>
</evidence>
<evidence type="ECO:0000256" key="1">
    <source>
        <dbReference type="ARBA" id="ARBA00004141"/>
    </source>
</evidence>
<keyword evidence="5 7" id="KW-0472">Membrane</keyword>
<proteinExistence type="predicted"/>
<feature type="region of interest" description="Disordered" evidence="6">
    <location>
        <begin position="1"/>
        <end position="29"/>
    </location>
</feature>
<evidence type="ECO:0000256" key="3">
    <source>
        <dbReference type="ARBA" id="ARBA00022692"/>
    </source>
</evidence>
<dbReference type="SUPFAM" id="SSF161111">
    <property type="entry name" value="Cation efflux protein transmembrane domain-like"/>
    <property type="match status" value="1"/>
</dbReference>
<evidence type="ECO:0000256" key="6">
    <source>
        <dbReference type="SAM" id="MobiDB-lite"/>
    </source>
</evidence>
<feature type="transmembrane region" description="Helical" evidence="7">
    <location>
        <begin position="102"/>
        <end position="126"/>
    </location>
</feature>
<dbReference type="RefSeq" id="WP_207340376.1">
    <property type="nucleotide sequence ID" value="NZ_CP074405.1"/>
</dbReference>
<keyword evidence="2" id="KW-0813">Transport</keyword>
<dbReference type="InterPro" id="IPR027469">
    <property type="entry name" value="Cation_efflux_TMD_sf"/>
</dbReference>
<evidence type="ECO:0000313" key="10">
    <source>
        <dbReference type="Proteomes" id="UP000677804"/>
    </source>
</evidence>
<dbReference type="PANTHER" id="PTHR13414:SF9">
    <property type="entry name" value="PROTON-COUPLED ZINC ANTIPORTER SLC30A9, MITOCHONDRIAL"/>
    <property type="match status" value="1"/>
</dbReference>
<evidence type="ECO:0000256" key="7">
    <source>
        <dbReference type="SAM" id="Phobius"/>
    </source>
</evidence>
<dbReference type="Pfam" id="PF01545">
    <property type="entry name" value="Cation_efflux"/>
    <property type="match status" value="1"/>
</dbReference>
<comment type="subcellular location">
    <subcellularLocation>
        <location evidence="1">Membrane</location>
        <topology evidence="1">Multi-pass membrane protein</topology>
    </subcellularLocation>
</comment>
<evidence type="ECO:0000313" key="9">
    <source>
        <dbReference type="EMBL" id="QVI62895.1"/>
    </source>
</evidence>
<sequence length="346" mass="35848">MGAHEGAADAGRPAAVRGEDGPVRRADSGGESTRTVVLALLANVLVAVTKTVAASITGAASMLAEASHSWADAGNEVFLFVAQRRGARPADASHPFGYGREVYVWSMFAAIGLFAVGAGVSVTHGVHELSDPEPASDFAVAYVVLAAAFVLESTSFLQAWRQSRAEAAERDRGVLEQVLATSDPTVRAVFFEDAAALVGLVIAVAGIAANQVTGSAVPDAVGSILVGLLLAGVAFVLLTRNVRFLVGESVDPHVRDAALRTLLDMPQVARVTQLRLEFVGARRVVLIGAVDLTGDPDETEASRRLAEVEAALRRKPGVMGVVLSLSEPGEPALEPFSRAAGTPGSP</sequence>
<keyword evidence="4 7" id="KW-1133">Transmembrane helix</keyword>
<feature type="transmembrane region" description="Helical" evidence="7">
    <location>
        <begin position="220"/>
        <end position="238"/>
    </location>
</feature>
<feature type="transmembrane region" description="Helical" evidence="7">
    <location>
        <begin position="189"/>
        <end position="208"/>
    </location>
</feature>